<keyword evidence="6" id="KW-1185">Reference proteome</keyword>
<dbReference type="PROSITE" id="PS00211">
    <property type="entry name" value="ABC_TRANSPORTER_1"/>
    <property type="match status" value="1"/>
</dbReference>
<keyword evidence="3 5" id="KW-0067">ATP-binding</keyword>
<dbReference type="InterPro" id="IPR027417">
    <property type="entry name" value="P-loop_NTPase"/>
</dbReference>
<dbReference type="InterPro" id="IPR003593">
    <property type="entry name" value="AAA+_ATPase"/>
</dbReference>
<dbReference type="GO" id="GO:0005886">
    <property type="term" value="C:plasma membrane"/>
    <property type="evidence" value="ECO:0007669"/>
    <property type="project" value="TreeGrafter"/>
</dbReference>
<sequence>MHITSTDLGLAARVQNVTKTYGSGEGAVRALDDVSVGIRRGEFTAIMGPSGSGKSTLMHLMAGLDAPTGGRAWIGDTDITGLSDLELTILRRRRVGFVFQSFNLVPTLDALGNILLPFDLDGRMPSALERARIDGLIDSLGLRSRLNHRPHELSGGQQQRVAIARALATAPDLVFADEPTGNLDSRSGREVLALLAEASREHGQSIAMVTHDPIAAAHADRVLFLGDGRIVADKPQQTAEEISAYMLASELGTTGAAPVAEEVRA</sequence>
<evidence type="ECO:0000256" key="3">
    <source>
        <dbReference type="ARBA" id="ARBA00022840"/>
    </source>
</evidence>
<dbReference type="PANTHER" id="PTHR24220">
    <property type="entry name" value="IMPORT ATP-BINDING PROTEIN"/>
    <property type="match status" value="1"/>
</dbReference>
<dbReference type="SUPFAM" id="SSF52540">
    <property type="entry name" value="P-loop containing nucleoside triphosphate hydrolases"/>
    <property type="match status" value="1"/>
</dbReference>
<dbReference type="GO" id="GO:0016887">
    <property type="term" value="F:ATP hydrolysis activity"/>
    <property type="evidence" value="ECO:0007669"/>
    <property type="project" value="InterPro"/>
</dbReference>
<evidence type="ECO:0000313" key="5">
    <source>
        <dbReference type="EMBL" id="NYE21377.1"/>
    </source>
</evidence>
<dbReference type="Pfam" id="PF00005">
    <property type="entry name" value="ABC_tran"/>
    <property type="match status" value="1"/>
</dbReference>
<evidence type="ECO:0000256" key="1">
    <source>
        <dbReference type="ARBA" id="ARBA00022448"/>
    </source>
</evidence>
<evidence type="ECO:0000256" key="2">
    <source>
        <dbReference type="ARBA" id="ARBA00022741"/>
    </source>
</evidence>
<dbReference type="Proteomes" id="UP000576969">
    <property type="component" value="Unassembled WGS sequence"/>
</dbReference>
<dbReference type="Gene3D" id="3.40.50.300">
    <property type="entry name" value="P-loop containing nucleotide triphosphate hydrolases"/>
    <property type="match status" value="1"/>
</dbReference>
<dbReference type="CDD" id="cd03255">
    <property type="entry name" value="ABC_MJ0796_LolCDE_FtsE"/>
    <property type="match status" value="1"/>
</dbReference>
<dbReference type="InterPro" id="IPR017871">
    <property type="entry name" value="ABC_transporter-like_CS"/>
</dbReference>
<feature type="domain" description="ABC transporter" evidence="4">
    <location>
        <begin position="12"/>
        <end position="251"/>
    </location>
</feature>
<dbReference type="FunFam" id="3.40.50.300:FF:000032">
    <property type="entry name" value="Export ABC transporter ATP-binding protein"/>
    <property type="match status" value="1"/>
</dbReference>
<dbReference type="RefSeq" id="WP_179491954.1">
    <property type="nucleotide sequence ID" value="NZ_JACCBV010000001.1"/>
</dbReference>
<name>A0A7Y9GRK6_9MICO</name>
<keyword evidence="1" id="KW-0813">Transport</keyword>
<evidence type="ECO:0000259" key="4">
    <source>
        <dbReference type="PROSITE" id="PS50893"/>
    </source>
</evidence>
<reference evidence="5 6" key="1">
    <citation type="submission" date="2020-07" db="EMBL/GenBank/DDBJ databases">
        <title>Sequencing the genomes of 1000 actinobacteria strains.</title>
        <authorList>
            <person name="Klenk H.-P."/>
        </authorList>
    </citation>
    <scope>NUCLEOTIDE SEQUENCE [LARGE SCALE GENOMIC DNA]</scope>
    <source>
        <strain evidence="5 6">DSM 24662</strain>
    </source>
</reference>
<accession>A0A7Y9GRK6</accession>
<dbReference type="InterPro" id="IPR003439">
    <property type="entry name" value="ABC_transporter-like_ATP-bd"/>
</dbReference>
<dbReference type="GO" id="GO:0005524">
    <property type="term" value="F:ATP binding"/>
    <property type="evidence" value="ECO:0007669"/>
    <property type="project" value="UniProtKB-KW"/>
</dbReference>
<dbReference type="InterPro" id="IPR017911">
    <property type="entry name" value="MacB-like_ATP-bd"/>
</dbReference>
<dbReference type="PROSITE" id="PS50893">
    <property type="entry name" value="ABC_TRANSPORTER_2"/>
    <property type="match status" value="1"/>
</dbReference>
<dbReference type="AlphaFoldDB" id="A0A7Y9GRK6"/>
<evidence type="ECO:0000313" key="6">
    <source>
        <dbReference type="Proteomes" id="UP000576969"/>
    </source>
</evidence>
<protein>
    <submittedName>
        <fullName evidence="5">Putative ABC transport system ATP-binding protein</fullName>
    </submittedName>
</protein>
<comment type="caution">
    <text evidence="5">The sequence shown here is derived from an EMBL/GenBank/DDBJ whole genome shotgun (WGS) entry which is preliminary data.</text>
</comment>
<dbReference type="EMBL" id="JACCBV010000001">
    <property type="protein sequence ID" value="NYE21377.1"/>
    <property type="molecule type" value="Genomic_DNA"/>
</dbReference>
<keyword evidence="2" id="KW-0547">Nucleotide-binding</keyword>
<dbReference type="GO" id="GO:0098796">
    <property type="term" value="C:membrane protein complex"/>
    <property type="evidence" value="ECO:0007669"/>
    <property type="project" value="UniProtKB-ARBA"/>
</dbReference>
<dbReference type="PANTHER" id="PTHR24220:SF685">
    <property type="entry name" value="ABC TRANSPORTER RELATED"/>
    <property type="match status" value="1"/>
</dbReference>
<gene>
    <name evidence="5" type="ORF">BJ991_003405</name>
</gene>
<dbReference type="GO" id="GO:0022857">
    <property type="term" value="F:transmembrane transporter activity"/>
    <property type="evidence" value="ECO:0007669"/>
    <property type="project" value="TreeGrafter"/>
</dbReference>
<proteinExistence type="predicted"/>
<dbReference type="InterPro" id="IPR015854">
    <property type="entry name" value="ABC_transpr_LolD-like"/>
</dbReference>
<organism evidence="5 6">
    <name type="scientific">Microbacterium immunditiarum</name>
    <dbReference type="NCBI Taxonomy" id="337480"/>
    <lineage>
        <taxon>Bacteria</taxon>
        <taxon>Bacillati</taxon>
        <taxon>Actinomycetota</taxon>
        <taxon>Actinomycetes</taxon>
        <taxon>Micrococcales</taxon>
        <taxon>Microbacteriaceae</taxon>
        <taxon>Microbacterium</taxon>
    </lineage>
</organism>
<dbReference type="SMART" id="SM00382">
    <property type="entry name" value="AAA"/>
    <property type="match status" value="1"/>
</dbReference>